<dbReference type="AlphaFoldDB" id="A0A0T6LLK6"/>
<accession>A0A0T6LLK6</accession>
<dbReference type="SUPFAM" id="SSF52980">
    <property type="entry name" value="Restriction endonuclease-like"/>
    <property type="match status" value="1"/>
</dbReference>
<protein>
    <submittedName>
        <fullName evidence="2">Restriction endonuclease</fullName>
    </submittedName>
</protein>
<keyword evidence="3" id="KW-1185">Reference proteome</keyword>
<reference evidence="2 3" key="1">
    <citation type="submission" date="2015-10" db="EMBL/GenBank/DDBJ databases">
        <title>Draft genome sequence of pyrrolomycin-producing Streptomyces vitaminophilus.</title>
        <authorList>
            <person name="Graham D.E."/>
            <person name="Mahan K.M."/>
            <person name="Klingeman D.M."/>
            <person name="Hettich R.L."/>
            <person name="Parry R.J."/>
        </authorList>
    </citation>
    <scope>NUCLEOTIDE SEQUENCE [LARGE SCALE GENOMIC DNA]</scope>
    <source>
        <strain evidence="2 3">ATCC 31673</strain>
    </source>
</reference>
<gene>
    <name evidence="2" type="ORF">AQ490_09075</name>
</gene>
<dbReference type="CDD" id="cd06260">
    <property type="entry name" value="DUF820-like"/>
    <property type="match status" value="1"/>
</dbReference>
<keyword evidence="2" id="KW-0378">Hydrolase</keyword>
<dbReference type="Pfam" id="PF05685">
    <property type="entry name" value="Uma2"/>
    <property type="match status" value="1"/>
</dbReference>
<dbReference type="InterPro" id="IPR008538">
    <property type="entry name" value="Uma2"/>
</dbReference>
<dbReference type="PANTHER" id="PTHR35400:SF3">
    <property type="entry name" value="SLL1072 PROTEIN"/>
    <property type="match status" value="1"/>
</dbReference>
<sequence length="196" mass="21039">MSALAAEHRLEHGPGWEELVGVWERTDGPEGWTVEVVEGIVTMAPPPTNDRGATAQRLQRSLYSVIPGDWGAYQTLGVSVPGRQGLYVPDLVVLPETVVARPGHHVPASEAELVVEITSPGNAHNDRIAKVHGYAPAGVPLYLLLDPCRSGCPVATLHGEPENGTYRVLSKVEYGERITLPEPFGLAVDTGEFPLP</sequence>
<dbReference type="Proteomes" id="UP000050867">
    <property type="component" value="Unassembled WGS sequence"/>
</dbReference>
<dbReference type="PANTHER" id="PTHR35400">
    <property type="entry name" value="SLR1083 PROTEIN"/>
    <property type="match status" value="1"/>
</dbReference>
<dbReference type="InterPro" id="IPR011335">
    <property type="entry name" value="Restrct_endonuc-II-like"/>
</dbReference>
<dbReference type="eggNOG" id="COG4636">
    <property type="taxonomic scope" value="Bacteria"/>
</dbReference>
<evidence type="ECO:0000313" key="3">
    <source>
        <dbReference type="Proteomes" id="UP000050867"/>
    </source>
</evidence>
<evidence type="ECO:0000313" key="2">
    <source>
        <dbReference type="EMBL" id="KRV46917.1"/>
    </source>
</evidence>
<proteinExistence type="predicted"/>
<keyword evidence="2" id="KW-0540">Nuclease</keyword>
<dbReference type="InterPro" id="IPR012296">
    <property type="entry name" value="Nuclease_put_TT1808"/>
</dbReference>
<keyword evidence="2" id="KW-0255">Endonuclease</keyword>
<dbReference type="OrthoDB" id="4537149at2"/>
<name>A0A0T6LLK6_WENVI</name>
<dbReference type="RefSeq" id="WP_018381974.1">
    <property type="nucleotide sequence ID" value="NZ_LLZU01000038.1"/>
</dbReference>
<dbReference type="GO" id="GO:0004519">
    <property type="term" value="F:endonuclease activity"/>
    <property type="evidence" value="ECO:0007669"/>
    <property type="project" value="UniProtKB-KW"/>
</dbReference>
<dbReference type="STRING" id="76728.AQ490_09075"/>
<feature type="domain" description="Putative restriction endonuclease" evidence="1">
    <location>
        <begin position="29"/>
        <end position="187"/>
    </location>
</feature>
<comment type="caution">
    <text evidence="2">The sequence shown here is derived from an EMBL/GenBank/DDBJ whole genome shotgun (WGS) entry which is preliminary data.</text>
</comment>
<evidence type="ECO:0000259" key="1">
    <source>
        <dbReference type="Pfam" id="PF05685"/>
    </source>
</evidence>
<dbReference type="Gene3D" id="3.90.1570.10">
    <property type="entry name" value="tt1808, chain A"/>
    <property type="match status" value="1"/>
</dbReference>
<organism evidence="2 3">
    <name type="scientific">Wenjunlia vitaminophila</name>
    <name type="common">Streptomyces vitaminophilus</name>
    <dbReference type="NCBI Taxonomy" id="76728"/>
    <lineage>
        <taxon>Bacteria</taxon>
        <taxon>Bacillati</taxon>
        <taxon>Actinomycetota</taxon>
        <taxon>Actinomycetes</taxon>
        <taxon>Kitasatosporales</taxon>
        <taxon>Streptomycetaceae</taxon>
        <taxon>Wenjunlia</taxon>
    </lineage>
</organism>
<dbReference type="EMBL" id="LLZU01000038">
    <property type="protein sequence ID" value="KRV46917.1"/>
    <property type="molecule type" value="Genomic_DNA"/>
</dbReference>